<feature type="transmembrane region" description="Helical" evidence="1">
    <location>
        <begin position="100"/>
        <end position="122"/>
    </location>
</feature>
<keyword evidence="1" id="KW-0812">Transmembrane</keyword>
<gene>
    <name evidence="2" type="ORF">HARCEL1_00255</name>
</gene>
<sequence length="129" mass="13217">MPADPADEHLDKVLGVGLGVVAIVSAFLALGFAIWGLPSGDGLSVVLVTTGLLSIAYLVAGVYDTAYAKPRRGVSNLTASAGMVLSFLATFAAAPQQFMAAGFVFMIVAGGALMICGFRLNVLDRLPQA</sequence>
<name>A0A2R4WXI2_9EURY</name>
<keyword evidence="1" id="KW-1133">Transmembrane helix</keyword>
<dbReference type="GeneID" id="36510892"/>
<protein>
    <submittedName>
        <fullName evidence="2">Uncharacterized protein</fullName>
    </submittedName>
</protein>
<dbReference type="EMBL" id="CP028858">
    <property type="protein sequence ID" value="AWB26259.1"/>
    <property type="molecule type" value="Genomic_DNA"/>
</dbReference>
<dbReference type="Proteomes" id="UP000244727">
    <property type="component" value="Chromosome"/>
</dbReference>
<keyword evidence="1" id="KW-0472">Membrane</keyword>
<dbReference type="RefSeq" id="WP_108380628.1">
    <property type="nucleotide sequence ID" value="NZ_CP028858.1"/>
</dbReference>
<evidence type="ECO:0000313" key="2">
    <source>
        <dbReference type="EMBL" id="AWB26259.1"/>
    </source>
</evidence>
<keyword evidence="3" id="KW-1185">Reference proteome</keyword>
<organism evidence="2 3">
    <name type="scientific">Halococcoides cellulosivorans</name>
    <dbReference type="NCBI Taxonomy" id="1679096"/>
    <lineage>
        <taxon>Archaea</taxon>
        <taxon>Methanobacteriati</taxon>
        <taxon>Methanobacteriota</taxon>
        <taxon>Stenosarchaea group</taxon>
        <taxon>Halobacteria</taxon>
        <taxon>Halobacteriales</taxon>
        <taxon>Haloarculaceae</taxon>
        <taxon>Halococcoides</taxon>
    </lineage>
</organism>
<feature type="transmembrane region" description="Helical" evidence="1">
    <location>
        <begin position="74"/>
        <end position="94"/>
    </location>
</feature>
<dbReference type="AlphaFoldDB" id="A0A2R4WXI2"/>
<evidence type="ECO:0000256" key="1">
    <source>
        <dbReference type="SAM" id="Phobius"/>
    </source>
</evidence>
<feature type="transmembrane region" description="Helical" evidence="1">
    <location>
        <begin position="12"/>
        <end position="37"/>
    </location>
</feature>
<reference evidence="2 3" key="1">
    <citation type="submission" date="2018-04" db="EMBL/GenBank/DDBJ databases">
        <title>Halococcoides cellulosivorans gen. nov., sp. nov., an extremely halophilic cellulose-utilizing haloarchaeon from hypersaline lakes.</title>
        <authorList>
            <person name="Sorokin D.Y."/>
            <person name="Toshchakov S.V."/>
            <person name="Samarov N.I."/>
            <person name="Korzhenkov A."/>
            <person name="Kublanov I.V."/>
        </authorList>
    </citation>
    <scope>NUCLEOTIDE SEQUENCE [LARGE SCALE GENOMIC DNA]</scope>
    <source>
        <strain evidence="2 3">HArcel1</strain>
    </source>
</reference>
<dbReference type="KEGG" id="harc:HARCEL1_00255"/>
<accession>A0A2R4WXI2</accession>
<evidence type="ECO:0000313" key="3">
    <source>
        <dbReference type="Proteomes" id="UP000244727"/>
    </source>
</evidence>
<feature type="transmembrane region" description="Helical" evidence="1">
    <location>
        <begin position="43"/>
        <end position="62"/>
    </location>
</feature>
<proteinExistence type="predicted"/>